<evidence type="ECO:0000313" key="2">
    <source>
        <dbReference type="EMBL" id="AEE17033.1"/>
    </source>
</evidence>
<dbReference type="STRING" id="906968.Trebr_1610"/>
<protein>
    <submittedName>
        <fullName evidence="2">Beta-lactamase</fullName>
    </submittedName>
</protein>
<dbReference type="AlphaFoldDB" id="F4LPN7"/>
<accession>F4LPN7</accession>
<dbReference type="PANTHER" id="PTHR42951">
    <property type="entry name" value="METALLO-BETA-LACTAMASE DOMAIN-CONTAINING"/>
    <property type="match status" value="1"/>
</dbReference>
<dbReference type="PANTHER" id="PTHR42951:SF14">
    <property type="entry name" value="METALLO-BETA-LACTAMASE SUPERFAMILY PROTEIN"/>
    <property type="match status" value="1"/>
</dbReference>
<dbReference type="Proteomes" id="UP000006546">
    <property type="component" value="Chromosome"/>
</dbReference>
<dbReference type="CDD" id="cd07743">
    <property type="entry name" value="metallo-hydrolase-like_MBL-fold"/>
    <property type="match status" value="1"/>
</dbReference>
<dbReference type="InterPro" id="IPR036866">
    <property type="entry name" value="RibonucZ/Hydroxyglut_hydro"/>
</dbReference>
<dbReference type="KEGG" id="tbe:Trebr_1610"/>
<reference evidence="3" key="1">
    <citation type="submission" date="2011-04" db="EMBL/GenBank/DDBJ databases">
        <title>The complete genome of Treponema brennaborense DSM 12168.</title>
        <authorList>
            <person name="Lucas S."/>
            <person name="Han J."/>
            <person name="Lapidus A."/>
            <person name="Bruce D."/>
            <person name="Goodwin L."/>
            <person name="Pitluck S."/>
            <person name="Peters L."/>
            <person name="Kyrpides N."/>
            <person name="Mavromatis K."/>
            <person name="Ivanova N."/>
            <person name="Mikhailova N."/>
            <person name="Pagani I."/>
            <person name="Teshima H."/>
            <person name="Detter J.C."/>
            <person name="Tapia R."/>
            <person name="Han C."/>
            <person name="Land M."/>
            <person name="Hauser L."/>
            <person name="Markowitz V."/>
            <person name="Cheng J.-F."/>
            <person name="Hugenholtz P."/>
            <person name="Woyke T."/>
            <person name="Wu D."/>
            <person name="Gronow S."/>
            <person name="Wellnitz S."/>
            <person name="Brambilla E."/>
            <person name="Klenk H.-P."/>
            <person name="Eisen J.A."/>
        </authorList>
    </citation>
    <scope>NUCLEOTIDE SEQUENCE [LARGE SCALE GENOMIC DNA]</scope>
    <source>
        <strain evidence="3">DSM 12168 / CIP 105900 / DD5/3</strain>
    </source>
</reference>
<name>F4LPN7_TREBD</name>
<evidence type="ECO:0000313" key="3">
    <source>
        <dbReference type="Proteomes" id="UP000006546"/>
    </source>
</evidence>
<sequence length="343" mass="37300">MDISNKQPVPLCAGVHVITGVTNIGVIADYPAEPADGGKSAAVPDLYLIDSGADGDAAKKIYKTLESLYPEGFTLKAVICTHSNADHIGGNDWFQKHTGCGVWASLGERGSIEHTVIEAAIIWGGYPFAEITGKRYVARPSRVTRVIGCGETVRLAGGAEISFISLPGHYLDMIGVLYTAGAPITGAQTDNEPPRRVLFLGDCIFGRHVIKKYWIPFLFDVGQFKRTLDTIKTVPADAYVPSHGDVLDSADSLEALAELNMIAIMETEVSILAVLKEEKTAEELLQAVADLNRIELADGQYVLIGCTLRSYLSYLHGQKKIGHYIRGNKMYWKRLESNGSEND</sequence>
<dbReference type="eggNOG" id="COG0491">
    <property type="taxonomic scope" value="Bacteria"/>
</dbReference>
<gene>
    <name evidence="2" type="ordered locus">Trebr_1610</name>
</gene>
<dbReference type="Pfam" id="PF00753">
    <property type="entry name" value="Lactamase_B"/>
    <property type="match status" value="1"/>
</dbReference>
<dbReference type="OrthoDB" id="420651at2"/>
<proteinExistence type="predicted"/>
<dbReference type="InterPro" id="IPR050855">
    <property type="entry name" value="NDM-1-like"/>
</dbReference>
<dbReference type="SUPFAM" id="SSF56281">
    <property type="entry name" value="Metallo-hydrolase/oxidoreductase"/>
    <property type="match status" value="1"/>
</dbReference>
<dbReference type="EMBL" id="CP002696">
    <property type="protein sequence ID" value="AEE17033.1"/>
    <property type="molecule type" value="Genomic_DNA"/>
</dbReference>
<keyword evidence="3" id="KW-1185">Reference proteome</keyword>
<dbReference type="SMART" id="SM00849">
    <property type="entry name" value="Lactamase_B"/>
    <property type="match status" value="1"/>
</dbReference>
<feature type="domain" description="Metallo-beta-lactamase" evidence="1">
    <location>
        <begin position="37"/>
        <end position="243"/>
    </location>
</feature>
<dbReference type="Gene3D" id="3.60.15.10">
    <property type="entry name" value="Ribonuclease Z/Hydroxyacylglutathione hydrolase-like"/>
    <property type="match status" value="1"/>
</dbReference>
<organism evidence="2 3">
    <name type="scientific">Treponema brennaborense (strain DSM 12168 / CIP 105900 / DD5/3)</name>
    <dbReference type="NCBI Taxonomy" id="906968"/>
    <lineage>
        <taxon>Bacteria</taxon>
        <taxon>Pseudomonadati</taxon>
        <taxon>Spirochaetota</taxon>
        <taxon>Spirochaetia</taxon>
        <taxon>Spirochaetales</taxon>
        <taxon>Treponemataceae</taxon>
        <taxon>Treponema</taxon>
    </lineage>
</organism>
<dbReference type="RefSeq" id="WP_013758738.1">
    <property type="nucleotide sequence ID" value="NC_015500.1"/>
</dbReference>
<evidence type="ECO:0000259" key="1">
    <source>
        <dbReference type="SMART" id="SM00849"/>
    </source>
</evidence>
<dbReference type="InterPro" id="IPR001279">
    <property type="entry name" value="Metallo-B-lactamas"/>
</dbReference>
<dbReference type="HOGENOM" id="CLU_061754_1_0_12"/>